<comment type="caution">
    <text evidence="2">The sequence shown here is derived from an EMBL/GenBank/DDBJ whole genome shotgun (WGS) entry which is preliminary data.</text>
</comment>
<keyword evidence="3" id="KW-1185">Reference proteome</keyword>
<accession>A0A8H4KYD5</accession>
<dbReference type="Proteomes" id="UP000554235">
    <property type="component" value="Unassembled WGS sequence"/>
</dbReference>
<feature type="compositionally biased region" description="Basic residues" evidence="1">
    <location>
        <begin position="409"/>
        <end position="437"/>
    </location>
</feature>
<organism evidence="2 3">
    <name type="scientific">Fusarium albosuccineum</name>
    <dbReference type="NCBI Taxonomy" id="1237068"/>
    <lineage>
        <taxon>Eukaryota</taxon>
        <taxon>Fungi</taxon>
        <taxon>Dikarya</taxon>
        <taxon>Ascomycota</taxon>
        <taxon>Pezizomycotina</taxon>
        <taxon>Sordariomycetes</taxon>
        <taxon>Hypocreomycetidae</taxon>
        <taxon>Hypocreales</taxon>
        <taxon>Nectriaceae</taxon>
        <taxon>Fusarium</taxon>
        <taxon>Fusarium decemcellulare species complex</taxon>
    </lineage>
</organism>
<reference evidence="2 3" key="1">
    <citation type="submission" date="2020-01" db="EMBL/GenBank/DDBJ databases">
        <title>Identification and distribution of gene clusters putatively required for synthesis of sphingolipid metabolism inhibitors in phylogenetically diverse species of the filamentous fungus Fusarium.</title>
        <authorList>
            <person name="Kim H.-S."/>
            <person name="Busman M."/>
            <person name="Brown D.W."/>
            <person name="Divon H."/>
            <person name="Uhlig S."/>
            <person name="Proctor R.H."/>
        </authorList>
    </citation>
    <scope>NUCLEOTIDE SEQUENCE [LARGE SCALE GENOMIC DNA]</scope>
    <source>
        <strain evidence="2 3">NRRL 20459</strain>
    </source>
</reference>
<dbReference type="EMBL" id="JAADYS010002288">
    <property type="protein sequence ID" value="KAF4458991.1"/>
    <property type="molecule type" value="Genomic_DNA"/>
</dbReference>
<dbReference type="OrthoDB" id="5106810at2759"/>
<evidence type="ECO:0000313" key="2">
    <source>
        <dbReference type="EMBL" id="KAF4458991.1"/>
    </source>
</evidence>
<feature type="region of interest" description="Disordered" evidence="1">
    <location>
        <begin position="1"/>
        <end position="22"/>
    </location>
</feature>
<dbReference type="AlphaFoldDB" id="A0A8H4KYD5"/>
<name>A0A8H4KYD5_9HYPO</name>
<sequence length="437" mass="49710">MRAYENGILPHVSSKPPTNLQDFHQRYDRSRGTASPTESEHKRYADTVEDAGNKATMVFEVGRKLLKMNQALAYLGKSDPPGYAEVTAFTTDGTNLNLYAHYAAPSEDGTQRYHQYRYKSANLVNTHPGHNQGRRGLRNEQDYAYKQSRTLKDQLREHWKQHRDAIAPVVEGAALPVADGTTGETNTDEAGYVTKDQSPGVLVIGRLGGSSTYVKFYMTDFIEAGFQEIVFGSEPQRDIIQLMGRLLRRADAPTRLTDQQLKGVHRHPRLSRLRHKNQQAVRKFQEMGFTLKTVPKTGRGGELLQEYTRWSRMADSARKTLHDDRLIRAINDFHSVRDGEEIARQLQGIRPSEYLDPPAVEYHLPERARVAKLLSQVADVTSTDELFSIRMDLVRTLMALCKLQEPRRPRQRRKSAAGKKSNARPRKAPPARQPKKR</sequence>
<feature type="region of interest" description="Disordered" evidence="1">
    <location>
        <begin position="404"/>
        <end position="437"/>
    </location>
</feature>
<dbReference type="Pfam" id="PF11917">
    <property type="entry name" value="DUF3435"/>
    <property type="match status" value="1"/>
</dbReference>
<evidence type="ECO:0000256" key="1">
    <source>
        <dbReference type="SAM" id="MobiDB-lite"/>
    </source>
</evidence>
<proteinExistence type="predicted"/>
<evidence type="ECO:0000313" key="3">
    <source>
        <dbReference type="Proteomes" id="UP000554235"/>
    </source>
</evidence>
<dbReference type="PANTHER" id="PTHR37535">
    <property type="entry name" value="FLUG DOMAIN PROTEIN"/>
    <property type="match status" value="1"/>
</dbReference>
<protein>
    <submittedName>
        <fullName evidence="2">Heterokaryon incompatibility</fullName>
    </submittedName>
</protein>
<gene>
    <name evidence="2" type="ORF">FALBO_14263</name>
</gene>
<dbReference type="PANTHER" id="PTHR37535:SF2">
    <property type="entry name" value="FINGER DOMAIN PROTEIN, PUTATIVE (AFU_ORTHOLOGUE AFUA_6G09300)-RELATED"/>
    <property type="match status" value="1"/>
</dbReference>
<dbReference type="InterPro" id="IPR021842">
    <property type="entry name" value="DUF3435"/>
</dbReference>